<evidence type="ECO:0000313" key="3">
    <source>
        <dbReference type="EMBL" id="GJT59204.1"/>
    </source>
</evidence>
<dbReference type="Proteomes" id="UP001151760">
    <property type="component" value="Unassembled WGS sequence"/>
</dbReference>
<accession>A0ABQ5F7Q5</accession>
<feature type="region of interest" description="Disordered" evidence="1">
    <location>
        <begin position="176"/>
        <end position="218"/>
    </location>
</feature>
<reference evidence="3" key="2">
    <citation type="submission" date="2022-01" db="EMBL/GenBank/DDBJ databases">
        <authorList>
            <person name="Yamashiro T."/>
            <person name="Shiraishi A."/>
            <person name="Satake H."/>
            <person name="Nakayama K."/>
        </authorList>
    </citation>
    <scope>NUCLEOTIDE SEQUENCE</scope>
</reference>
<evidence type="ECO:0000313" key="4">
    <source>
        <dbReference type="Proteomes" id="UP001151760"/>
    </source>
</evidence>
<keyword evidence="4" id="KW-1185">Reference proteome</keyword>
<keyword evidence="2" id="KW-1133">Transmembrane helix</keyword>
<comment type="caution">
    <text evidence="3">The sequence shown here is derived from an EMBL/GenBank/DDBJ whole genome shotgun (WGS) entry which is preliminary data.</text>
</comment>
<feature type="transmembrane region" description="Helical" evidence="2">
    <location>
        <begin position="133"/>
        <end position="155"/>
    </location>
</feature>
<feature type="compositionally biased region" description="Polar residues" evidence="1">
    <location>
        <begin position="181"/>
        <end position="193"/>
    </location>
</feature>
<keyword evidence="2" id="KW-0812">Transmembrane</keyword>
<name>A0ABQ5F7Q5_9ASTR</name>
<keyword evidence="2" id="KW-0472">Membrane</keyword>
<organism evidence="3 4">
    <name type="scientific">Tanacetum coccineum</name>
    <dbReference type="NCBI Taxonomy" id="301880"/>
    <lineage>
        <taxon>Eukaryota</taxon>
        <taxon>Viridiplantae</taxon>
        <taxon>Streptophyta</taxon>
        <taxon>Embryophyta</taxon>
        <taxon>Tracheophyta</taxon>
        <taxon>Spermatophyta</taxon>
        <taxon>Magnoliopsida</taxon>
        <taxon>eudicotyledons</taxon>
        <taxon>Gunneridae</taxon>
        <taxon>Pentapetalae</taxon>
        <taxon>asterids</taxon>
        <taxon>campanulids</taxon>
        <taxon>Asterales</taxon>
        <taxon>Asteraceae</taxon>
        <taxon>Asteroideae</taxon>
        <taxon>Anthemideae</taxon>
        <taxon>Anthemidinae</taxon>
        <taxon>Tanacetum</taxon>
    </lineage>
</organism>
<evidence type="ECO:0000256" key="1">
    <source>
        <dbReference type="SAM" id="MobiDB-lite"/>
    </source>
</evidence>
<dbReference type="EMBL" id="BQNB010017088">
    <property type="protein sequence ID" value="GJT59204.1"/>
    <property type="molecule type" value="Genomic_DNA"/>
</dbReference>
<gene>
    <name evidence="3" type="ORF">Tco_1002737</name>
</gene>
<protein>
    <submittedName>
        <fullName evidence="3">Uncharacterized protein</fullName>
    </submittedName>
</protein>
<proteinExistence type="predicted"/>
<sequence length="270" mass="29641">MSAKGSIATQTCELSKEEFNDFLTLYPIPFEYRVILPKSNQTVFDAPPGFIYLGLTLLVVPSSPLLLSCARLMVVSPLSTSSEGSSICVKLRLGQYPTSVRVFPDPILFLAGLKSSWEHGQQRPTIMTGGKGIYLSCFFLHFPFSLIYDLLFLLAKMAFRNFIYIEDDEELSFLPKEPSPSFGTGSPSVSFNTEPLKADEELGGSSRPPIKRKLAPGSSTSRAIRAMTYSLKDDVPYLIVSDDDKGLPDVLELKDATACHLKISAITPPA</sequence>
<reference evidence="3" key="1">
    <citation type="journal article" date="2022" name="Int. J. Mol. Sci.">
        <title>Draft Genome of Tanacetum Coccineum: Genomic Comparison of Closely Related Tanacetum-Family Plants.</title>
        <authorList>
            <person name="Yamashiro T."/>
            <person name="Shiraishi A."/>
            <person name="Nakayama K."/>
            <person name="Satake H."/>
        </authorList>
    </citation>
    <scope>NUCLEOTIDE SEQUENCE</scope>
</reference>
<evidence type="ECO:0000256" key="2">
    <source>
        <dbReference type="SAM" id="Phobius"/>
    </source>
</evidence>